<dbReference type="SUPFAM" id="SSF46689">
    <property type="entry name" value="Homeodomain-like"/>
    <property type="match status" value="1"/>
</dbReference>
<evidence type="ECO:0000313" key="2">
    <source>
        <dbReference type="Proteomes" id="UP001219037"/>
    </source>
</evidence>
<reference evidence="1 2" key="1">
    <citation type="submission" date="2023-04" db="EMBL/GenBank/DDBJ databases">
        <title>Funneling lignin-derived compounds into biodiesel using alkali-halophilic Citricoccus sp. P2.</title>
        <authorList>
            <person name="Luo C.-B."/>
        </authorList>
    </citation>
    <scope>NUCLEOTIDE SEQUENCE [LARGE SCALE GENOMIC DNA]</scope>
    <source>
        <strain evidence="1 2">P2</strain>
    </source>
</reference>
<protein>
    <submittedName>
        <fullName evidence="1">Transposase</fullName>
    </submittedName>
</protein>
<proteinExistence type="predicted"/>
<sequence length="81" mass="9509">MVRYSDDFRRKVIAAARESHEPRSQVARKFGVTPATLNNWLSTFYAENPQELEADNQALRDEHALLLAEQEELRNQLPWLR</sequence>
<gene>
    <name evidence="1" type="ORF">P8192_09115</name>
</gene>
<name>A0ABY8H4J3_9MICC</name>
<dbReference type="Pfam" id="PF01527">
    <property type="entry name" value="HTH_Tnp_1"/>
    <property type="match status" value="1"/>
</dbReference>
<dbReference type="RefSeq" id="WP_278156424.1">
    <property type="nucleotide sequence ID" value="NZ_CP121252.1"/>
</dbReference>
<organism evidence="1 2">
    <name type="scientific">Citricoccus muralis</name>
    <dbReference type="NCBI Taxonomy" id="169134"/>
    <lineage>
        <taxon>Bacteria</taxon>
        <taxon>Bacillati</taxon>
        <taxon>Actinomycetota</taxon>
        <taxon>Actinomycetes</taxon>
        <taxon>Micrococcales</taxon>
        <taxon>Micrococcaceae</taxon>
        <taxon>Citricoccus</taxon>
    </lineage>
</organism>
<dbReference type="Gene3D" id="1.10.10.60">
    <property type="entry name" value="Homeodomain-like"/>
    <property type="match status" value="1"/>
</dbReference>
<evidence type="ECO:0000313" key="1">
    <source>
        <dbReference type="EMBL" id="WFP15568.1"/>
    </source>
</evidence>
<dbReference type="InterPro" id="IPR009057">
    <property type="entry name" value="Homeodomain-like_sf"/>
</dbReference>
<keyword evidence="2" id="KW-1185">Reference proteome</keyword>
<accession>A0ABY8H4J3</accession>
<dbReference type="InterPro" id="IPR002514">
    <property type="entry name" value="Transposase_8"/>
</dbReference>
<dbReference type="EMBL" id="CP121252">
    <property type="protein sequence ID" value="WFP15568.1"/>
    <property type="molecule type" value="Genomic_DNA"/>
</dbReference>
<dbReference type="Proteomes" id="UP001219037">
    <property type="component" value="Chromosome"/>
</dbReference>